<dbReference type="STRING" id="5627.A0A1C7MPK7"/>
<dbReference type="PANTHER" id="PTHR37327">
    <property type="entry name" value="CHROMOSOME 1, WHOLE GENOME SHOTGUN SEQUENCE"/>
    <property type="match status" value="1"/>
</dbReference>
<dbReference type="OMA" id="HRYSIRT"/>
<dbReference type="EMBL" id="LUGG01000001">
    <property type="protein sequence ID" value="OBZ78788.1"/>
    <property type="molecule type" value="Genomic_DNA"/>
</dbReference>
<gene>
    <name evidence="2" type="ORF">A0H81_00603</name>
</gene>
<feature type="compositionally biased region" description="Polar residues" evidence="1">
    <location>
        <begin position="1"/>
        <end position="18"/>
    </location>
</feature>
<dbReference type="OrthoDB" id="2245455at2759"/>
<feature type="region of interest" description="Disordered" evidence="1">
    <location>
        <begin position="61"/>
        <end position="102"/>
    </location>
</feature>
<feature type="region of interest" description="Disordered" evidence="1">
    <location>
        <begin position="1"/>
        <end position="40"/>
    </location>
</feature>
<dbReference type="Proteomes" id="UP000092993">
    <property type="component" value="Unassembled WGS sequence"/>
</dbReference>
<proteinExistence type="predicted"/>
<dbReference type="PANTHER" id="PTHR37327:SF1">
    <property type="entry name" value="MICROTUBULE INTERACTING AND TRANSPORT DOMAIN-CONTAINING PROTEIN"/>
    <property type="match status" value="1"/>
</dbReference>
<organism evidence="2 3">
    <name type="scientific">Grifola frondosa</name>
    <name type="common">Maitake</name>
    <name type="synonym">Polyporus frondosus</name>
    <dbReference type="NCBI Taxonomy" id="5627"/>
    <lineage>
        <taxon>Eukaryota</taxon>
        <taxon>Fungi</taxon>
        <taxon>Dikarya</taxon>
        <taxon>Basidiomycota</taxon>
        <taxon>Agaricomycotina</taxon>
        <taxon>Agaricomycetes</taxon>
        <taxon>Polyporales</taxon>
        <taxon>Grifolaceae</taxon>
        <taxon>Grifola</taxon>
    </lineage>
</organism>
<protein>
    <submittedName>
        <fullName evidence="2">Uncharacterized protein</fullName>
    </submittedName>
</protein>
<evidence type="ECO:0000313" key="3">
    <source>
        <dbReference type="Proteomes" id="UP000092993"/>
    </source>
</evidence>
<accession>A0A1C7MPK7</accession>
<sequence>MPKQPLINTSTALGTISQRRVKTSAPPSTDMPSPTDSTMSAASVPNMGRLGMSTLPASTMNSLGMGGRTRASSQPGRRPSIVSANSYPFPAPSGQGAPPSTSVLRKVSVPSRLNPQAPPQITVNTAILSPTLSAVSTPSLVPPPPIPYDNIPTAPLSPLPTLAPTDPLRKPYHMMFLLRQTMTSKTGGYITRRLHVPQEVWSQGGAKLTNIPEKIRVVEVLGSALEDLHMWSVEYFGAGNVSSGMALGIGSIGRKEGEAWAGKLEEFVGVCDGVVGQFGKKLGVGEGFITKKSSGVTSWGGRLTRQFDKITNGKNLDSPAAYVQGLSKLFHQAQLLDEHTKAAASQPLSALYAALPSDLRPGIELKLRHSSEFFAKVVLTFVIRDMALLLDKYVKKCEKWLAE</sequence>
<reference evidence="2 3" key="1">
    <citation type="submission" date="2016-03" db="EMBL/GenBank/DDBJ databases">
        <title>Whole genome sequencing of Grifola frondosa 9006-11.</title>
        <authorList>
            <person name="Min B."/>
            <person name="Park H."/>
            <person name="Kim J.-G."/>
            <person name="Cho H."/>
            <person name="Oh Y.-L."/>
            <person name="Kong W.-S."/>
            <person name="Choi I.-G."/>
        </authorList>
    </citation>
    <scope>NUCLEOTIDE SEQUENCE [LARGE SCALE GENOMIC DNA]</scope>
    <source>
        <strain evidence="2 3">9006-11</strain>
    </source>
</reference>
<feature type="compositionally biased region" description="Low complexity" evidence="1">
    <location>
        <begin position="23"/>
        <end position="40"/>
    </location>
</feature>
<evidence type="ECO:0000256" key="1">
    <source>
        <dbReference type="SAM" id="MobiDB-lite"/>
    </source>
</evidence>
<comment type="caution">
    <text evidence="2">The sequence shown here is derived from an EMBL/GenBank/DDBJ whole genome shotgun (WGS) entry which is preliminary data.</text>
</comment>
<name>A0A1C7MPK7_GRIFR</name>
<dbReference type="AlphaFoldDB" id="A0A1C7MPK7"/>
<evidence type="ECO:0000313" key="2">
    <source>
        <dbReference type="EMBL" id="OBZ78788.1"/>
    </source>
</evidence>
<keyword evidence="3" id="KW-1185">Reference proteome</keyword>